<dbReference type="EMBL" id="JADCUA010000018">
    <property type="protein sequence ID" value="KAH9833411.1"/>
    <property type="molecule type" value="Genomic_DNA"/>
</dbReference>
<organism evidence="2 3">
    <name type="scientific">Rhodofomes roseus</name>
    <dbReference type="NCBI Taxonomy" id="34475"/>
    <lineage>
        <taxon>Eukaryota</taxon>
        <taxon>Fungi</taxon>
        <taxon>Dikarya</taxon>
        <taxon>Basidiomycota</taxon>
        <taxon>Agaricomycotina</taxon>
        <taxon>Agaricomycetes</taxon>
        <taxon>Polyporales</taxon>
        <taxon>Rhodofomes</taxon>
    </lineage>
</organism>
<feature type="region of interest" description="Disordered" evidence="1">
    <location>
        <begin position="1"/>
        <end position="25"/>
    </location>
</feature>
<protein>
    <recommendedName>
        <fullName evidence="4">F-box domain-containing protein</fullName>
    </recommendedName>
</protein>
<evidence type="ECO:0000313" key="3">
    <source>
        <dbReference type="Proteomes" id="UP000814176"/>
    </source>
</evidence>
<keyword evidence="3" id="KW-1185">Reference proteome</keyword>
<accession>A0ABQ8K983</accession>
<dbReference type="GeneID" id="71997547"/>
<sequence>MDRDDPSNRITSPIGQRGGPGQPPRLRTHINSLPNDVLVDILRSAFVDRETARYFPDCQAFNFPRKWEDFCQRPGLGSPYDDRNPKHASAEYLASVCTQWREAMSGLSIFWSLLIVWLGHEPTPLWRIRQYLAWSRDQQLDIYVLRRFSPAIEDRAEKTHVKAIVDLLLPHIARWRMLYFALLHADSLPIPRVDLVGRAVNLLQLYLGSLVDDAVANSEGVLARSGGFEAPMVDMLSMGGVHYYGCYMNPTPQTQMFPNVKSLHLTDYALHHTPFPLVDLLRVLAHSSVTALYLNNMQFDCSYSGPPILLSIDDSWEPNVTFTSMTGEVIAEYNRLLDYPHPETTTYRRCTIPDCDPFALPPLGTSYMVHLEQIADPRAVTYYLTNVACTELSCHEASFHDCDGLQPEVLNIALGTPVLKDGEETWLCPRVDHIAMYECRYIRSRDIRAVLEARYKAHEATGFVDENDLEFEVLSVKHLVVDDCIALAPEDKQWFDTHMESVWWGSLESLDWRYMGSSAKRSRRSTYRVLVSPHSSRFCTE</sequence>
<name>A0ABQ8K983_9APHY</name>
<dbReference type="RefSeq" id="XP_047776151.1">
    <property type="nucleotide sequence ID" value="XM_047916815.1"/>
</dbReference>
<evidence type="ECO:0000256" key="1">
    <source>
        <dbReference type="SAM" id="MobiDB-lite"/>
    </source>
</evidence>
<proteinExistence type="predicted"/>
<evidence type="ECO:0008006" key="4">
    <source>
        <dbReference type="Google" id="ProtNLM"/>
    </source>
</evidence>
<dbReference type="Proteomes" id="UP000814176">
    <property type="component" value="Unassembled WGS sequence"/>
</dbReference>
<reference evidence="2 3" key="1">
    <citation type="journal article" date="2021" name="Environ. Microbiol.">
        <title>Gene family expansions and transcriptome signatures uncover fungal adaptations to wood decay.</title>
        <authorList>
            <person name="Hage H."/>
            <person name="Miyauchi S."/>
            <person name="Viragh M."/>
            <person name="Drula E."/>
            <person name="Min B."/>
            <person name="Chaduli D."/>
            <person name="Navarro D."/>
            <person name="Favel A."/>
            <person name="Norest M."/>
            <person name="Lesage-Meessen L."/>
            <person name="Balint B."/>
            <person name="Merenyi Z."/>
            <person name="de Eugenio L."/>
            <person name="Morin E."/>
            <person name="Martinez A.T."/>
            <person name="Baldrian P."/>
            <person name="Stursova M."/>
            <person name="Martinez M.J."/>
            <person name="Novotny C."/>
            <person name="Magnuson J.K."/>
            <person name="Spatafora J.W."/>
            <person name="Maurice S."/>
            <person name="Pangilinan J."/>
            <person name="Andreopoulos W."/>
            <person name="LaButti K."/>
            <person name="Hundley H."/>
            <person name="Na H."/>
            <person name="Kuo A."/>
            <person name="Barry K."/>
            <person name="Lipzen A."/>
            <person name="Henrissat B."/>
            <person name="Riley R."/>
            <person name="Ahrendt S."/>
            <person name="Nagy L.G."/>
            <person name="Grigoriev I.V."/>
            <person name="Martin F."/>
            <person name="Rosso M.N."/>
        </authorList>
    </citation>
    <scope>NUCLEOTIDE SEQUENCE [LARGE SCALE GENOMIC DNA]</scope>
    <source>
        <strain evidence="2 3">CIRM-BRFM 1785</strain>
    </source>
</reference>
<evidence type="ECO:0000313" key="2">
    <source>
        <dbReference type="EMBL" id="KAH9833411.1"/>
    </source>
</evidence>
<comment type="caution">
    <text evidence="2">The sequence shown here is derived from an EMBL/GenBank/DDBJ whole genome shotgun (WGS) entry which is preliminary data.</text>
</comment>
<gene>
    <name evidence="2" type="ORF">C8Q71DRAFT_181606</name>
</gene>